<feature type="transmembrane region" description="Helical" evidence="1">
    <location>
        <begin position="87"/>
        <end position="107"/>
    </location>
</feature>
<dbReference type="RefSeq" id="WP_107600460.1">
    <property type="nucleotide sequence ID" value="NZ_PZFR01000006.1"/>
</dbReference>
<name>A0ABX5IPP0_9STAP</name>
<keyword evidence="1" id="KW-1133">Transmembrane helix</keyword>
<keyword evidence="3" id="KW-1185">Reference proteome</keyword>
<proteinExistence type="predicted"/>
<dbReference type="EMBL" id="PZFR01000006">
    <property type="protein sequence ID" value="PTI70269.1"/>
    <property type="molecule type" value="Genomic_DNA"/>
</dbReference>
<dbReference type="Proteomes" id="UP000240859">
    <property type="component" value="Unassembled WGS sequence"/>
</dbReference>
<reference evidence="2 3" key="1">
    <citation type="journal article" date="2016" name="Front. Microbiol.">
        <title>Comprehensive Phylogenetic Analysis of Bovine Non-aureus Staphylococci Species Based on Whole-Genome Sequencing.</title>
        <authorList>
            <person name="Naushad S."/>
            <person name="Barkema H.W."/>
            <person name="Luby C."/>
            <person name="Condas L.A."/>
            <person name="Nobrega D.B."/>
            <person name="Carson D.A."/>
            <person name="De Buck J."/>
        </authorList>
    </citation>
    <scope>NUCLEOTIDE SEQUENCE [LARGE SCALE GENOMIC DNA]</scope>
    <source>
        <strain evidence="2 3">SNUC 1084</strain>
    </source>
</reference>
<keyword evidence="1" id="KW-0812">Transmembrane</keyword>
<gene>
    <name evidence="2" type="ORF">BU057_02310</name>
</gene>
<accession>A0ABX5IPP0</accession>
<protein>
    <submittedName>
        <fullName evidence="2">DUF3021 domain-containing protein</fullName>
    </submittedName>
</protein>
<feature type="transmembrane region" description="Helical" evidence="1">
    <location>
        <begin position="7"/>
        <end position="26"/>
    </location>
</feature>
<feature type="transmembrane region" description="Helical" evidence="1">
    <location>
        <begin position="113"/>
        <end position="132"/>
    </location>
</feature>
<keyword evidence="1" id="KW-0472">Membrane</keyword>
<evidence type="ECO:0000256" key="1">
    <source>
        <dbReference type="SAM" id="Phobius"/>
    </source>
</evidence>
<organism evidence="2 3">
    <name type="scientific">Staphylococcus succinus</name>
    <dbReference type="NCBI Taxonomy" id="61015"/>
    <lineage>
        <taxon>Bacteria</taxon>
        <taxon>Bacillati</taxon>
        <taxon>Bacillota</taxon>
        <taxon>Bacilli</taxon>
        <taxon>Bacillales</taxon>
        <taxon>Staphylococcaceae</taxon>
        <taxon>Staphylococcus</taxon>
    </lineage>
</organism>
<dbReference type="InterPro" id="IPR021560">
    <property type="entry name" value="DUF3021"/>
</dbReference>
<feature type="transmembrane region" description="Helical" evidence="1">
    <location>
        <begin position="50"/>
        <end position="75"/>
    </location>
</feature>
<sequence>MIRIFKGVSVGWFIGIVISIFFSFLAKDGCYHPVSSSSYMGEIYEKHLNALQVFVIALLIWGAIGIMFAFASMIFSHTDMNITQATITHFLVILFLFFPMAILAGWFPLKIYSLLSFVIIFLTLYFIIWFIARSKNQKTIDNINNKLHNLK</sequence>
<comment type="caution">
    <text evidence="2">The sequence shown here is derived from an EMBL/GenBank/DDBJ whole genome shotgun (WGS) entry which is preliminary data.</text>
</comment>
<evidence type="ECO:0000313" key="3">
    <source>
        <dbReference type="Proteomes" id="UP000240859"/>
    </source>
</evidence>
<dbReference type="Pfam" id="PF11457">
    <property type="entry name" value="DUF3021"/>
    <property type="match status" value="1"/>
</dbReference>
<evidence type="ECO:0000313" key="2">
    <source>
        <dbReference type="EMBL" id="PTI70269.1"/>
    </source>
</evidence>